<dbReference type="Proteomes" id="UP000255265">
    <property type="component" value="Unassembled WGS sequence"/>
</dbReference>
<dbReference type="InterPro" id="IPR004629">
    <property type="entry name" value="WecG_TagA_CpsF"/>
</dbReference>
<protein>
    <submittedName>
        <fullName evidence="3">N-acetylglucosaminyldiphosphoundecaprenol N-acetyl-beta-D-mannosaminyltransferase</fullName>
    </submittedName>
</protein>
<keyword evidence="2 3" id="KW-0808">Transferase</keyword>
<evidence type="ECO:0000256" key="2">
    <source>
        <dbReference type="ARBA" id="ARBA00022679"/>
    </source>
</evidence>
<name>A0A370FEW8_9BURK</name>
<dbReference type="CDD" id="cd06533">
    <property type="entry name" value="Glyco_transf_WecG_TagA"/>
    <property type="match status" value="1"/>
</dbReference>
<evidence type="ECO:0000256" key="1">
    <source>
        <dbReference type="ARBA" id="ARBA00022676"/>
    </source>
</evidence>
<dbReference type="GO" id="GO:0016758">
    <property type="term" value="F:hexosyltransferase activity"/>
    <property type="evidence" value="ECO:0007669"/>
    <property type="project" value="TreeGrafter"/>
</dbReference>
<reference evidence="3 4" key="1">
    <citation type="submission" date="2018-07" db="EMBL/GenBank/DDBJ databases">
        <title>Genomic Encyclopedia of Type Strains, Phase IV (KMG-IV): sequencing the most valuable type-strain genomes for metagenomic binning, comparative biology and taxonomic classification.</title>
        <authorList>
            <person name="Goeker M."/>
        </authorList>
    </citation>
    <scope>NUCLEOTIDE SEQUENCE [LARGE SCALE GENOMIC DNA]</scope>
    <source>
        <strain evidence="3 4">DSM 21352</strain>
    </source>
</reference>
<dbReference type="OrthoDB" id="9808602at2"/>
<dbReference type="AlphaFoldDB" id="A0A370FEW8"/>
<keyword evidence="1" id="KW-0328">Glycosyltransferase</keyword>
<keyword evidence="4" id="KW-1185">Reference proteome</keyword>
<sequence length="240" mass="27729">MGIPINYSTWEELIRKIDDWVEDKAPRYICICNVHSVVTASDHAALKAALVNSDLNTPDGGPLASYISKVMDIKQERLNGPDLMLRYTRQSSNPARRVYLYGATEKCLELLSARLRAENSLLDIVGSYSPPYRVLSESEKKEIIDRINSTEPEIVWVGLGCPKQEIWMHENSASINAVLIGVGAAFDYHAGLIHRAPEWMQRNNLEWLHRLWSEPRRLWRRYLYTNSRYLLWLFINKLRG</sequence>
<proteinExistence type="predicted"/>
<accession>A0A370FEW8</accession>
<dbReference type="EMBL" id="QQAV01000004">
    <property type="protein sequence ID" value="RDI24957.1"/>
    <property type="molecule type" value="Genomic_DNA"/>
</dbReference>
<dbReference type="PANTHER" id="PTHR34136:SF1">
    <property type="entry name" value="UDP-N-ACETYL-D-MANNOSAMINURONIC ACID TRANSFERASE"/>
    <property type="match status" value="1"/>
</dbReference>
<evidence type="ECO:0000313" key="4">
    <source>
        <dbReference type="Proteomes" id="UP000255265"/>
    </source>
</evidence>
<gene>
    <name evidence="3" type="ORF">DFR41_1045</name>
</gene>
<organism evidence="3 4">
    <name type="scientific">Pseudacidovorax intermedius</name>
    <dbReference type="NCBI Taxonomy" id="433924"/>
    <lineage>
        <taxon>Bacteria</taxon>
        <taxon>Pseudomonadati</taxon>
        <taxon>Pseudomonadota</taxon>
        <taxon>Betaproteobacteria</taxon>
        <taxon>Burkholderiales</taxon>
        <taxon>Comamonadaceae</taxon>
        <taxon>Pseudacidovorax</taxon>
    </lineage>
</organism>
<dbReference type="PANTHER" id="PTHR34136">
    <property type="match status" value="1"/>
</dbReference>
<evidence type="ECO:0000313" key="3">
    <source>
        <dbReference type="EMBL" id="RDI24957.1"/>
    </source>
</evidence>
<dbReference type="NCBIfam" id="TIGR00696">
    <property type="entry name" value="wecG_tagA_cpsF"/>
    <property type="match status" value="1"/>
</dbReference>
<dbReference type="Pfam" id="PF03808">
    <property type="entry name" value="Glyco_tran_WecG"/>
    <property type="match status" value="1"/>
</dbReference>
<comment type="caution">
    <text evidence="3">The sequence shown here is derived from an EMBL/GenBank/DDBJ whole genome shotgun (WGS) entry which is preliminary data.</text>
</comment>